<dbReference type="RefSeq" id="WP_179588049.1">
    <property type="nucleotide sequence ID" value="NZ_JACBYR010000001.1"/>
</dbReference>
<dbReference type="EC" id="2.7.7.60" evidence="3"/>
<proteinExistence type="inferred from homology"/>
<gene>
    <name evidence="3" type="primary">ispD</name>
    <name evidence="4" type="ORF">FHW18_003630</name>
</gene>
<dbReference type="InterPro" id="IPR001228">
    <property type="entry name" value="IspD"/>
</dbReference>
<dbReference type="Pfam" id="PF01128">
    <property type="entry name" value="IspD"/>
    <property type="match status" value="1"/>
</dbReference>
<comment type="catalytic activity">
    <reaction evidence="3">
        <text>2-C-methyl-D-erythritol 4-phosphate + CTP + H(+) = 4-CDP-2-C-methyl-D-erythritol + diphosphate</text>
        <dbReference type="Rhea" id="RHEA:13429"/>
        <dbReference type="ChEBI" id="CHEBI:15378"/>
        <dbReference type="ChEBI" id="CHEBI:33019"/>
        <dbReference type="ChEBI" id="CHEBI:37563"/>
        <dbReference type="ChEBI" id="CHEBI:57823"/>
        <dbReference type="ChEBI" id="CHEBI:58262"/>
        <dbReference type="EC" id="2.7.7.60"/>
    </reaction>
</comment>
<feature type="site" description="Positions MEP for the nucleophilic attack" evidence="3">
    <location>
        <position position="237"/>
    </location>
</feature>
<dbReference type="InterPro" id="IPR050088">
    <property type="entry name" value="IspD/TarI_cytidylyltransf_bact"/>
</dbReference>
<comment type="caution">
    <text evidence="4">The sequence shown here is derived from an EMBL/GenBank/DDBJ whole genome shotgun (WGS) entry which is preliminary data.</text>
</comment>
<accession>A0A7Y9LLW0</accession>
<sequence>MHAPPQLIAIVPAAGVGARAAPRQADTNHAATSRSVTPKQYRLLAGQPMLRRAVHALLQDARITRVVVAVTEGDPWAPEALQGMDRVDILPCGGATRADTVRNTLAALDLPDDAWALVHDAARPGLSAAILADLIDTCLNQAGGNPGETTGGLVAMRVADTIKSQDPDRAQPPRVAATVPRDHLWQAQTPQMFPAGLLRAALDTAVRQGTVVTDEASAMEALGYAPCLVPGSLKNFKLTWPEDFDLMERWIDDHA</sequence>
<dbReference type="PANTHER" id="PTHR32125">
    <property type="entry name" value="2-C-METHYL-D-ERYTHRITOL 4-PHOSPHATE CYTIDYLYLTRANSFERASE, CHLOROPLASTIC"/>
    <property type="match status" value="1"/>
</dbReference>
<dbReference type="InterPro" id="IPR034683">
    <property type="entry name" value="IspD/TarI"/>
</dbReference>
<keyword evidence="2 3" id="KW-0548">Nucleotidyltransferase</keyword>
<keyword evidence="1 3" id="KW-0808">Transferase</keyword>
<dbReference type="UniPathway" id="UPA00056">
    <property type="reaction ID" value="UER00093"/>
</dbReference>
<evidence type="ECO:0000313" key="4">
    <source>
        <dbReference type="EMBL" id="NYE84359.1"/>
    </source>
</evidence>
<evidence type="ECO:0000256" key="3">
    <source>
        <dbReference type="HAMAP-Rule" id="MF_00108"/>
    </source>
</evidence>
<dbReference type="AlphaFoldDB" id="A0A7Y9LLW0"/>
<feature type="site" description="Transition state stabilizer" evidence="3">
    <location>
        <position position="19"/>
    </location>
</feature>
<dbReference type="SUPFAM" id="SSF53448">
    <property type="entry name" value="Nucleotide-diphospho-sugar transferases"/>
    <property type="match status" value="1"/>
</dbReference>
<evidence type="ECO:0000256" key="2">
    <source>
        <dbReference type="ARBA" id="ARBA00022695"/>
    </source>
</evidence>
<evidence type="ECO:0000313" key="5">
    <source>
        <dbReference type="Proteomes" id="UP000542125"/>
    </source>
</evidence>
<dbReference type="GO" id="GO:0050518">
    <property type="term" value="F:2-C-methyl-D-erythritol 4-phosphate cytidylyltransferase activity"/>
    <property type="evidence" value="ECO:0007669"/>
    <property type="project" value="UniProtKB-UniRule"/>
</dbReference>
<comment type="function">
    <text evidence="3">Catalyzes the formation of 4-diphosphocytidyl-2-C-methyl-D-erythritol from CTP and 2-C-methyl-D-erythritol 4-phosphate (MEP).</text>
</comment>
<dbReference type="Proteomes" id="UP000542125">
    <property type="component" value="Unassembled WGS sequence"/>
</dbReference>
<evidence type="ECO:0000256" key="1">
    <source>
        <dbReference type="ARBA" id="ARBA00022679"/>
    </source>
</evidence>
<reference evidence="4 5" key="1">
    <citation type="submission" date="2020-07" db="EMBL/GenBank/DDBJ databases">
        <title>Genomic Encyclopedia of Type Strains, Phase IV (KMG-V): Genome sequencing to study the core and pangenomes of soil and plant-associated prokaryotes.</title>
        <authorList>
            <person name="Whitman W."/>
        </authorList>
    </citation>
    <scope>NUCLEOTIDE SEQUENCE [LARGE SCALE GENOMIC DNA]</scope>
    <source>
        <strain evidence="4 5">SAS40</strain>
    </source>
</reference>
<dbReference type="Gene3D" id="3.90.550.10">
    <property type="entry name" value="Spore Coat Polysaccharide Biosynthesis Protein SpsA, Chain A"/>
    <property type="match status" value="1"/>
</dbReference>
<dbReference type="PANTHER" id="PTHR32125:SF4">
    <property type="entry name" value="2-C-METHYL-D-ERYTHRITOL 4-PHOSPHATE CYTIDYLYLTRANSFERASE, CHLOROPLASTIC"/>
    <property type="match status" value="1"/>
</dbReference>
<name>A0A7Y9LLW0_9BURK</name>
<feature type="site" description="Transition state stabilizer" evidence="3">
    <location>
        <position position="39"/>
    </location>
</feature>
<keyword evidence="3" id="KW-0414">Isoprene biosynthesis</keyword>
<protein>
    <recommendedName>
        <fullName evidence="3">2-C-methyl-D-erythritol 4-phosphate cytidylyltransferase</fullName>
        <ecNumber evidence="3">2.7.7.60</ecNumber>
    </recommendedName>
    <alternativeName>
        <fullName evidence="3">4-diphosphocytidyl-2C-methyl-D-erythritol synthase</fullName>
    </alternativeName>
    <alternativeName>
        <fullName evidence="3">MEP cytidylyltransferase</fullName>
        <shortName evidence="3">MCT</shortName>
    </alternativeName>
</protein>
<organism evidence="4 5">
    <name type="scientific">Pigmentiphaga litoralis</name>
    <dbReference type="NCBI Taxonomy" id="516702"/>
    <lineage>
        <taxon>Bacteria</taxon>
        <taxon>Pseudomonadati</taxon>
        <taxon>Pseudomonadota</taxon>
        <taxon>Betaproteobacteria</taxon>
        <taxon>Burkholderiales</taxon>
        <taxon>Alcaligenaceae</taxon>
        <taxon>Pigmentiphaga</taxon>
    </lineage>
</organism>
<comment type="similarity">
    <text evidence="3">Belongs to the IspD/TarI cytidylyltransferase family. IspD subfamily.</text>
</comment>
<dbReference type="EMBL" id="JACBYR010000001">
    <property type="protein sequence ID" value="NYE84359.1"/>
    <property type="molecule type" value="Genomic_DNA"/>
</dbReference>
<dbReference type="HAMAP" id="MF_00108">
    <property type="entry name" value="IspD"/>
    <property type="match status" value="1"/>
</dbReference>
<dbReference type="CDD" id="cd02516">
    <property type="entry name" value="CDP-ME_synthetase"/>
    <property type="match status" value="1"/>
</dbReference>
<keyword evidence="5" id="KW-1185">Reference proteome</keyword>
<feature type="site" description="Positions MEP for the nucleophilic attack" evidence="3">
    <location>
        <position position="181"/>
    </location>
</feature>
<dbReference type="GO" id="GO:0019288">
    <property type="term" value="P:isopentenyl diphosphate biosynthetic process, methylerythritol 4-phosphate pathway"/>
    <property type="evidence" value="ECO:0007669"/>
    <property type="project" value="UniProtKB-UniRule"/>
</dbReference>
<comment type="pathway">
    <text evidence="3">Isoprenoid biosynthesis; isopentenyl diphosphate biosynthesis via DXP pathway; isopentenyl diphosphate from 1-deoxy-D-xylulose 5-phosphate: step 2/6.</text>
</comment>
<dbReference type="InterPro" id="IPR029044">
    <property type="entry name" value="Nucleotide-diphossugar_trans"/>
</dbReference>